<keyword evidence="1" id="KW-0472">Membrane</keyword>
<evidence type="ECO:0000313" key="2">
    <source>
        <dbReference type="EMBL" id="KJL47394.1"/>
    </source>
</evidence>
<gene>
    <name evidence="2" type="ORF">RS84_02187</name>
</gene>
<accession>A0A0M2HSC6</accession>
<comment type="caution">
    <text evidence="2">The sequence shown here is derived from an EMBL/GenBank/DDBJ whole genome shotgun (WGS) entry which is preliminary data.</text>
</comment>
<keyword evidence="1" id="KW-0812">Transmembrane</keyword>
<evidence type="ECO:0000313" key="3">
    <source>
        <dbReference type="Proteomes" id="UP000033900"/>
    </source>
</evidence>
<dbReference type="EMBL" id="JYJB01000009">
    <property type="protein sequence ID" value="KJL47394.1"/>
    <property type="molecule type" value="Genomic_DNA"/>
</dbReference>
<feature type="transmembrane region" description="Helical" evidence="1">
    <location>
        <begin position="146"/>
        <end position="174"/>
    </location>
</feature>
<name>A0A0M2HSC6_9MICO</name>
<evidence type="ECO:0000256" key="1">
    <source>
        <dbReference type="SAM" id="Phobius"/>
    </source>
</evidence>
<dbReference type="STRING" id="273678.RS84_02187"/>
<keyword evidence="3" id="KW-1185">Reference proteome</keyword>
<dbReference type="PATRIC" id="fig|273678.4.peg.2191"/>
<organism evidence="2 3">
    <name type="scientific">Microbacterium hydrocarbonoxydans</name>
    <dbReference type="NCBI Taxonomy" id="273678"/>
    <lineage>
        <taxon>Bacteria</taxon>
        <taxon>Bacillati</taxon>
        <taxon>Actinomycetota</taxon>
        <taxon>Actinomycetes</taxon>
        <taxon>Micrococcales</taxon>
        <taxon>Microbacteriaceae</taxon>
        <taxon>Microbacterium</taxon>
    </lineage>
</organism>
<dbReference type="AlphaFoldDB" id="A0A0M2HSC6"/>
<sequence>MTMPYQYPYAVFTGAYGDTTTGGWYEARAEVSNGYVTLWVASGGGWAQQFSVPAQQVTVKSAAQRITLVVQGRSYPILAKPAAVGRAIAYGAASTYAEAFDRPVFEAGVDVGRGVNQAAAGAAFSSQGGPEFIAAARASGAQVSRLGYGAIAAIGCGGGALVVIVVVFVTVMTFSLR</sequence>
<dbReference type="Proteomes" id="UP000033900">
    <property type="component" value="Unassembled WGS sequence"/>
</dbReference>
<reference evidence="2 3" key="1">
    <citation type="submission" date="2015-02" db="EMBL/GenBank/DDBJ databases">
        <title>Draft genome sequences of ten Microbacterium spp. with emphasis on heavy metal contaminated environments.</title>
        <authorList>
            <person name="Corretto E."/>
        </authorList>
    </citation>
    <scope>NUCLEOTIDE SEQUENCE [LARGE SCALE GENOMIC DNA]</scope>
    <source>
        <strain evidence="2 3">SA35</strain>
    </source>
</reference>
<dbReference type="OrthoDB" id="3829882at2"/>
<protein>
    <submittedName>
        <fullName evidence="2">Uncharacterized protein</fullName>
    </submittedName>
</protein>
<keyword evidence="1" id="KW-1133">Transmembrane helix</keyword>
<dbReference type="RefSeq" id="WP_045257789.1">
    <property type="nucleotide sequence ID" value="NZ_CP158847.1"/>
</dbReference>
<proteinExistence type="predicted"/>